<dbReference type="FunFam" id="3.30.70.330:FF:000405">
    <property type="entry name" value="polyadenylate-binding protein RBP45"/>
    <property type="match status" value="1"/>
</dbReference>
<evidence type="ECO:0000256" key="1">
    <source>
        <dbReference type="ARBA" id="ARBA00022737"/>
    </source>
</evidence>
<dbReference type="PANTHER" id="PTHR48025">
    <property type="entry name" value="OS02G0815200 PROTEIN"/>
    <property type="match status" value="1"/>
</dbReference>
<gene>
    <name evidence="6" type="ORF">RIF29_04453</name>
</gene>
<dbReference type="EMBL" id="JAYWIO010000001">
    <property type="protein sequence ID" value="KAK7290204.1"/>
    <property type="molecule type" value="Genomic_DNA"/>
</dbReference>
<dbReference type="SMART" id="SM00360">
    <property type="entry name" value="RRM"/>
    <property type="match status" value="1"/>
</dbReference>
<accession>A0AAN9J1S9</accession>
<dbReference type="AlphaFoldDB" id="A0AAN9J1S9"/>
<dbReference type="PANTHER" id="PTHR48025:SF1">
    <property type="entry name" value="RRM DOMAIN-CONTAINING PROTEIN"/>
    <property type="match status" value="1"/>
</dbReference>
<dbReference type="InterPro" id="IPR012677">
    <property type="entry name" value="Nucleotide-bd_a/b_plait_sf"/>
</dbReference>
<dbReference type="GO" id="GO:0005634">
    <property type="term" value="C:nucleus"/>
    <property type="evidence" value="ECO:0007669"/>
    <property type="project" value="TreeGrafter"/>
</dbReference>
<keyword evidence="2 4" id="KW-0694">RNA-binding</keyword>
<name>A0AAN9J1S9_CROPI</name>
<reference evidence="6 7" key="1">
    <citation type="submission" date="2024-01" db="EMBL/GenBank/DDBJ databases">
        <title>The genomes of 5 underutilized Papilionoideae crops provide insights into root nodulation and disease resistanc.</title>
        <authorList>
            <person name="Yuan L."/>
        </authorList>
    </citation>
    <scope>NUCLEOTIDE SEQUENCE [LARGE SCALE GENOMIC DNA]</scope>
    <source>
        <strain evidence="6">ZHUSHIDOU_FW_LH</strain>
        <tissue evidence="6">Leaf</tissue>
    </source>
</reference>
<evidence type="ECO:0000313" key="6">
    <source>
        <dbReference type="EMBL" id="KAK7290204.1"/>
    </source>
</evidence>
<dbReference type="InterPro" id="IPR035979">
    <property type="entry name" value="RBD_domain_sf"/>
</dbReference>
<dbReference type="SUPFAM" id="SSF54928">
    <property type="entry name" value="RNA-binding domain, RBD"/>
    <property type="match status" value="1"/>
</dbReference>
<dbReference type="Pfam" id="PF00076">
    <property type="entry name" value="RRM_1"/>
    <property type="match status" value="1"/>
</dbReference>
<evidence type="ECO:0000256" key="2">
    <source>
        <dbReference type="ARBA" id="ARBA00022884"/>
    </source>
</evidence>
<evidence type="ECO:0000256" key="4">
    <source>
        <dbReference type="PROSITE-ProRule" id="PRU00176"/>
    </source>
</evidence>
<dbReference type="Gene3D" id="3.30.70.330">
    <property type="match status" value="1"/>
</dbReference>
<dbReference type="PROSITE" id="PS50102">
    <property type="entry name" value="RRM"/>
    <property type="match status" value="1"/>
</dbReference>
<proteinExistence type="predicted"/>
<dbReference type="InterPro" id="IPR050502">
    <property type="entry name" value="Euk_RNA-bind_prot"/>
</dbReference>
<sequence length="124" mass="13868">MYFEVFEHAASYQNSQEAQNENDPNNTTIFVGNLDPNVTDEHLRQVFWQYGELVHVKIPSGKRCGFVQFADRSCAEATLQALNGNLLGGQNVRLSRGRSPSNKQAQTDPNQWNGSGCEFFVTLA</sequence>
<keyword evidence="1" id="KW-0677">Repeat</keyword>
<evidence type="ECO:0000313" key="7">
    <source>
        <dbReference type="Proteomes" id="UP001372338"/>
    </source>
</evidence>
<evidence type="ECO:0000256" key="3">
    <source>
        <dbReference type="ARBA" id="ARBA00057395"/>
    </source>
</evidence>
<dbReference type="Proteomes" id="UP001372338">
    <property type="component" value="Unassembled WGS sequence"/>
</dbReference>
<comment type="caution">
    <text evidence="6">The sequence shown here is derived from an EMBL/GenBank/DDBJ whole genome shotgun (WGS) entry which is preliminary data.</text>
</comment>
<comment type="function">
    <text evidence="3">Heterogeneous nuclear ribonucleoprotein (hnRNP)-protein binding the poly(A) tail of mRNA and probably involved in some steps of pre-mRNA maturation.</text>
</comment>
<evidence type="ECO:0000259" key="5">
    <source>
        <dbReference type="PROSITE" id="PS50102"/>
    </source>
</evidence>
<dbReference type="GO" id="GO:0003729">
    <property type="term" value="F:mRNA binding"/>
    <property type="evidence" value="ECO:0007669"/>
    <property type="project" value="TreeGrafter"/>
</dbReference>
<protein>
    <recommendedName>
        <fullName evidence="5">RRM domain-containing protein</fullName>
    </recommendedName>
</protein>
<feature type="domain" description="RRM" evidence="5">
    <location>
        <begin position="27"/>
        <end position="99"/>
    </location>
</feature>
<keyword evidence="7" id="KW-1185">Reference proteome</keyword>
<organism evidence="6 7">
    <name type="scientific">Crotalaria pallida</name>
    <name type="common">Smooth rattlebox</name>
    <name type="synonym">Crotalaria striata</name>
    <dbReference type="NCBI Taxonomy" id="3830"/>
    <lineage>
        <taxon>Eukaryota</taxon>
        <taxon>Viridiplantae</taxon>
        <taxon>Streptophyta</taxon>
        <taxon>Embryophyta</taxon>
        <taxon>Tracheophyta</taxon>
        <taxon>Spermatophyta</taxon>
        <taxon>Magnoliopsida</taxon>
        <taxon>eudicotyledons</taxon>
        <taxon>Gunneridae</taxon>
        <taxon>Pentapetalae</taxon>
        <taxon>rosids</taxon>
        <taxon>fabids</taxon>
        <taxon>Fabales</taxon>
        <taxon>Fabaceae</taxon>
        <taxon>Papilionoideae</taxon>
        <taxon>50 kb inversion clade</taxon>
        <taxon>genistoids sensu lato</taxon>
        <taxon>core genistoids</taxon>
        <taxon>Crotalarieae</taxon>
        <taxon>Crotalaria</taxon>
    </lineage>
</organism>
<dbReference type="InterPro" id="IPR000504">
    <property type="entry name" value="RRM_dom"/>
</dbReference>